<proteinExistence type="predicted"/>
<dbReference type="EMBL" id="FOLO01000062">
    <property type="protein sequence ID" value="SFD48925.1"/>
    <property type="molecule type" value="Genomic_DNA"/>
</dbReference>
<dbReference type="RefSeq" id="WP_091990447.1">
    <property type="nucleotide sequence ID" value="NZ_FOLO01000062.1"/>
</dbReference>
<dbReference type="AlphaFoldDB" id="A0A1I1SR27"/>
<dbReference type="PANTHER" id="PTHR43792:SF9">
    <property type="entry name" value="RIBOSOMAL-PROTEIN-ALANINE ACETYLTRANSFERASE"/>
    <property type="match status" value="1"/>
</dbReference>
<dbReference type="PROSITE" id="PS51186">
    <property type="entry name" value="GNAT"/>
    <property type="match status" value="1"/>
</dbReference>
<dbReference type="Gene3D" id="3.40.630.30">
    <property type="match status" value="1"/>
</dbReference>
<dbReference type="Proteomes" id="UP000198862">
    <property type="component" value="Unassembled WGS sequence"/>
</dbReference>
<dbReference type="InterPro" id="IPR051531">
    <property type="entry name" value="N-acetyltransferase"/>
</dbReference>
<dbReference type="GO" id="GO:0005737">
    <property type="term" value="C:cytoplasm"/>
    <property type="evidence" value="ECO:0007669"/>
    <property type="project" value="TreeGrafter"/>
</dbReference>
<dbReference type="PANTHER" id="PTHR43792">
    <property type="entry name" value="GNAT FAMILY, PUTATIVE (AFU_ORTHOLOGUE AFUA_3G00765)-RELATED-RELATED"/>
    <property type="match status" value="1"/>
</dbReference>
<reference evidence="2 3" key="1">
    <citation type="submission" date="2016-10" db="EMBL/GenBank/DDBJ databases">
        <authorList>
            <person name="de Groot N.N."/>
        </authorList>
    </citation>
    <scope>NUCLEOTIDE SEQUENCE [LARGE SCALE GENOMIC DNA]</scope>
    <source>
        <strain evidence="2 3">DSM 6059</strain>
    </source>
</reference>
<name>A0A1I1SR27_9GAMM</name>
<dbReference type="Pfam" id="PF13302">
    <property type="entry name" value="Acetyltransf_3"/>
    <property type="match status" value="1"/>
</dbReference>
<feature type="domain" description="N-acetyltransferase" evidence="1">
    <location>
        <begin position="58"/>
        <end position="197"/>
    </location>
</feature>
<protein>
    <submittedName>
        <fullName evidence="2">Acetyltransferase (GNAT) domain-containing protein</fullName>
    </submittedName>
</protein>
<evidence type="ECO:0000313" key="3">
    <source>
        <dbReference type="Proteomes" id="UP000198862"/>
    </source>
</evidence>
<keyword evidence="3" id="KW-1185">Reference proteome</keyword>
<organism evidence="2 3">
    <name type="scientific">Pseudoalteromonas denitrificans DSM 6059</name>
    <dbReference type="NCBI Taxonomy" id="1123010"/>
    <lineage>
        <taxon>Bacteria</taxon>
        <taxon>Pseudomonadati</taxon>
        <taxon>Pseudomonadota</taxon>
        <taxon>Gammaproteobacteria</taxon>
        <taxon>Alteromonadales</taxon>
        <taxon>Pseudoalteromonadaceae</taxon>
        <taxon>Pseudoalteromonas</taxon>
    </lineage>
</organism>
<keyword evidence="2" id="KW-0808">Transferase</keyword>
<dbReference type="InterPro" id="IPR000182">
    <property type="entry name" value="GNAT_dom"/>
</dbReference>
<evidence type="ECO:0000313" key="2">
    <source>
        <dbReference type="EMBL" id="SFD48925.1"/>
    </source>
</evidence>
<dbReference type="OrthoDB" id="9784707at2"/>
<sequence>MTMNNNPLNNTQLNKPLHQGLFEHKKSTHIQIKLNSSRLLKNLNKLQLKPLKSTCPEKTLSLLTADICKKLAINNVSNLEQANSFIQGINTSHTTRFAIFHPENGFVGCICFGITQEVSERYANISYFIGEQYQQQGFASQALDLLFEELRKLNITYVTAQVYRYNIGSKRLLIKAGFYLLKDDISNNHLEKQDSDILNFKRFL</sequence>
<dbReference type="SUPFAM" id="SSF55729">
    <property type="entry name" value="Acyl-CoA N-acyltransferases (Nat)"/>
    <property type="match status" value="1"/>
</dbReference>
<evidence type="ECO:0000259" key="1">
    <source>
        <dbReference type="PROSITE" id="PS51186"/>
    </source>
</evidence>
<dbReference type="GO" id="GO:0008999">
    <property type="term" value="F:protein-N-terminal-alanine acetyltransferase activity"/>
    <property type="evidence" value="ECO:0007669"/>
    <property type="project" value="TreeGrafter"/>
</dbReference>
<accession>A0A1I1SR27</accession>
<dbReference type="CDD" id="cd04301">
    <property type="entry name" value="NAT_SF"/>
    <property type="match status" value="1"/>
</dbReference>
<dbReference type="InterPro" id="IPR016181">
    <property type="entry name" value="Acyl_CoA_acyltransferase"/>
</dbReference>
<gene>
    <name evidence="2" type="ORF">SAMN02745724_04661</name>
</gene>
<dbReference type="STRING" id="1123010.SAMN02745724_04661"/>